<name>A0ABY8G0H9_9ACTO</name>
<feature type="region of interest" description="Disordered" evidence="1">
    <location>
        <begin position="99"/>
        <end position="119"/>
    </location>
</feature>
<evidence type="ECO:0000313" key="2">
    <source>
        <dbReference type="EMBL" id="WFM83510.1"/>
    </source>
</evidence>
<evidence type="ECO:0008006" key="4">
    <source>
        <dbReference type="Google" id="ProtNLM"/>
    </source>
</evidence>
<gene>
    <name evidence="2" type="ORF">P7079_00575</name>
</gene>
<dbReference type="Proteomes" id="UP001215216">
    <property type="component" value="Chromosome"/>
</dbReference>
<feature type="compositionally biased region" description="Basic and acidic residues" evidence="1">
    <location>
        <begin position="99"/>
        <end position="109"/>
    </location>
</feature>
<reference evidence="2 3" key="1">
    <citation type="submission" date="2023-03" db="EMBL/GenBank/DDBJ databases">
        <title>Complete genome of Arcanobacterium canis strain DSM 25104 isolated in 2010 from a canine otitis externa in Germany.</title>
        <authorList>
            <person name="Borowiak M."/>
            <person name="Kreitlow A."/>
            <person name="Malorny B."/>
            <person name="Laemmler C."/>
            <person name="Prenger-Berninghoff E."/>
            <person name="Ploetz M."/>
            <person name="Abdulmawjood A."/>
        </authorList>
    </citation>
    <scope>NUCLEOTIDE SEQUENCE [LARGE SCALE GENOMIC DNA]</scope>
    <source>
        <strain evidence="2 3">DSM 25104</strain>
    </source>
</reference>
<protein>
    <recommendedName>
        <fullName evidence="4">YtxH domain-containing protein</fullName>
    </recommendedName>
</protein>
<dbReference type="EMBL" id="CP121208">
    <property type="protein sequence ID" value="WFM83510.1"/>
    <property type="molecule type" value="Genomic_DNA"/>
</dbReference>
<organism evidence="2 3">
    <name type="scientific">Arcanobacterium canis</name>
    <dbReference type="NCBI Taxonomy" id="999183"/>
    <lineage>
        <taxon>Bacteria</taxon>
        <taxon>Bacillati</taxon>
        <taxon>Actinomycetota</taxon>
        <taxon>Actinomycetes</taxon>
        <taxon>Actinomycetales</taxon>
        <taxon>Actinomycetaceae</taxon>
        <taxon>Arcanobacterium</taxon>
    </lineage>
</organism>
<accession>A0ABY8G0H9</accession>
<evidence type="ECO:0000256" key="1">
    <source>
        <dbReference type="SAM" id="MobiDB-lite"/>
    </source>
</evidence>
<proteinExistence type="predicted"/>
<evidence type="ECO:0000313" key="3">
    <source>
        <dbReference type="Proteomes" id="UP001215216"/>
    </source>
</evidence>
<keyword evidence="3" id="KW-1185">Reference proteome</keyword>
<dbReference type="RefSeq" id="WP_278012905.1">
    <property type="nucleotide sequence ID" value="NZ_CP121208.1"/>
</dbReference>
<sequence>MSFLRTVFVFGAGYLLGTRAGRERYEQIKKGAYKVWESAPVRKGRGAAKEQAEAAYAAAKEQAKESFATAQDKAKDAFAAASDVAAEKAHEAKEAVKAKMAEKSDKGEEISVEAVPYDA</sequence>